<dbReference type="AlphaFoldDB" id="A0A1T4K101"/>
<evidence type="ECO:0000313" key="3">
    <source>
        <dbReference type="Proteomes" id="UP000243297"/>
    </source>
</evidence>
<keyword evidence="3" id="KW-1185">Reference proteome</keyword>
<dbReference type="Proteomes" id="UP000243297">
    <property type="component" value="Unassembled WGS sequence"/>
</dbReference>
<feature type="transmembrane region" description="Helical" evidence="1">
    <location>
        <begin position="28"/>
        <end position="54"/>
    </location>
</feature>
<dbReference type="STRING" id="118967.SAMN02745191_0221"/>
<protein>
    <submittedName>
        <fullName evidence="2">Uncharacterized protein</fullName>
    </submittedName>
</protein>
<dbReference type="EMBL" id="FUWY01000001">
    <property type="protein sequence ID" value="SJZ36058.1"/>
    <property type="molecule type" value="Genomic_DNA"/>
</dbReference>
<keyword evidence="1" id="KW-0812">Transmembrane</keyword>
<sequence>MLFWLFGIIISVIGLALTLPFWILSVVMWIPLIILIVVGAVVIAIVGFALKLIFW</sequence>
<gene>
    <name evidence="2" type="ORF">SAMN02745191_0221</name>
</gene>
<reference evidence="3" key="1">
    <citation type="submission" date="2017-02" db="EMBL/GenBank/DDBJ databases">
        <authorList>
            <person name="Varghese N."/>
            <person name="Submissions S."/>
        </authorList>
    </citation>
    <scope>NUCLEOTIDE SEQUENCE [LARGE SCALE GENOMIC DNA]</scope>
    <source>
        <strain evidence="3">ATCC 25662</strain>
    </source>
</reference>
<dbReference type="RefSeq" id="WP_159443671.1">
    <property type="nucleotide sequence ID" value="NZ_FUWY01000001.1"/>
</dbReference>
<accession>A0A1T4K101</accession>
<name>A0A1T4K101_9FIRM</name>
<proteinExistence type="predicted"/>
<keyword evidence="1" id="KW-1133">Transmembrane helix</keyword>
<organism evidence="2 3">
    <name type="scientific">Anaerorhabdus furcosa</name>
    <dbReference type="NCBI Taxonomy" id="118967"/>
    <lineage>
        <taxon>Bacteria</taxon>
        <taxon>Bacillati</taxon>
        <taxon>Bacillota</taxon>
        <taxon>Erysipelotrichia</taxon>
        <taxon>Erysipelotrichales</taxon>
        <taxon>Erysipelotrichaceae</taxon>
        <taxon>Anaerorhabdus</taxon>
    </lineage>
</organism>
<evidence type="ECO:0000313" key="2">
    <source>
        <dbReference type="EMBL" id="SJZ36058.1"/>
    </source>
</evidence>
<evidence type="ECO:0000256" key="1">
    <source>
        <dbReference type="SAM" id="Phobius"/>
    </source>
</evidence>
<keyword evidence="1" id="KW-0472">Membrane</keyword>